<dbReference type="BioCyc" id="LBIF456481:LEPBI_RS16470-MONOMER"/>
<dbReference type="PROSITE" id="PS50088">
    <property type="entry name" value="ANK_REPEAT"/>
    <property type="match status" value="1"/>
</dbReference>
<evidence type="ECO:0000256" key="1">
    <source>
        <dbReference type="PROSITE-ProRule" id="PRU00023"/>
    </source>
</evidence>
<feature type="repeat" description="ANK" evidence="1">
    <location>
        <begin position="524"/>
        <end position="556"/>
    </location>
</feature>
<proteinExistence type="predicted"/>
<protein>
    <submittedName>
        <fullName evidence="2">Uncharacterized protein</fullName>
    </submittedName>
</protein>
<dbReference type="STRING" id="456481.LEPBI_I3361"/>
<dbReference type="InterPro" id="IPR002110">
    <property type="entry name" value="Ankyrin_rpt"/>
</dbReference>
<dbReference type="OrthoDB" id="343409at2"/>
<dbReference type="Proteomes" id="UP000001847">
    <property type="component" value="Chromosome I"/>
</dbReference>
<dbReference type="AlphaFoldDB" id="B0SRD3"/>
<dbReference type="SMART" id="SM00248">
    <property type="entry name" value="ANK"/>
    <property type="match status" value="2"/>
</dbReference>
<dbReference type="HOGENOM" id="CLU_436027_0_0_12"/>
<keyword evidence="3" id="KW-1185">Reference proteome</keyword>
<keyword evidence="1" id="KW-0040">ANK repeat</keyword>
<accession>B0SRD3</accession>
<dbReference type="KEGG" id="lbi:LEPBI_I3361"/>
<evidence type="ECO:0000313" key="3">
    <source>
        <dbReference type="Proteomes" id="UP000001847"/>
    </source>
</evidence>
<dbReference type="EMBL" id="CP000786">
    <property type="protein sequence ID" value="ABZ99425.1"/>
    <property type="molecule type" value="Genomic_DNA"/>
</dbReference>
<dbReference type="SUPFAM" id="SSF48403">
    <property type="entry name" value="Ankyrin repeat"/>
    <property type="match status" value="1"/>
</dbReference>
<dbReference type="InterPro" id="IPR036770">
    <property type="entry name" value="Ankyrin_rpt-contain_sf"/>
</dbReference>
<gene>
    <name evidence="2" type="ordered locus">LEPBI_I3361</name>
</gene>
<sequence>MNNFFMKKSMSRKGPFVNHQIRRNILCLFLIMVIPSVSILFADSNRNLDINRIAEKTERILVKIPSNHTNLDNTALSYTYPMSDGTPAPKLVYIELGEYFLAYNDDQSNGRIISLDSNFKFRKEIVSLKSFRIEDMIADSKGLTVLLSEFEVKKKGKHEIKNFHTAYINQYDKSGRINFSTKIVGTKEYVSVGDQGIDTTFGTLSITKTADNHYATYFSTYRKWEDGVTHQSEYLALFDHNGKRVMKSDGKSQEGFTWNVSHSFRPRFFNDGDQLVMMTVGDAYPRGLVIDTFPNRKREIPIIVPKAGANETYQYVPISTGDLFSKDGTTWIVFDSNLNRTSYDIGLIIKSKDQLSKPVYLTNTSKSRERIPRIVPFGEDHLFLLWMTDDGPEKEKWYPQISKMKLEACLIQKDGTIVSKPQSFGFGNGMVFRSAARFFQLPNGKFGWVNDVTGFADQLEIVIVSPFPSDTQMVSTNDSEKPENIEIKINPTLGKPLIDAIYEGNEDLGISLLKQGADPNTIYEGWSALLYAAYFGRTEIVKALISHHANTEYSVDGWNALQLSEVRGHTPIVQLLQPMTKSLSRTVSKSPNPKNPLRTIVRNKNLRSEIEPVNSNQTLQILGTPVQ</sequence>
<name>B0SRD3_LEPBP</name>
<dbReference type="PROSITE" id="PS50297">
    <property type="entry name" value="ANK_REP_REGION"/>
    <property type="match status" value="1"/>
</dbReference>
<reference evidence="2 3" key="1">
    <citation type="journal article" date="2008" name="PLoS ONE">
        <title>Genome sequence of the saprophyte Leptospira biflexa provides insights into the evolution of Leptospira and the pathogenesis of leptospirosis.</title>
        <authorList>
            <person name="Picardeau M."/>
            <person name="Bulach D.M."/>
            <person name="Bouchier C."/>
            <person name="Zuerner R.L."/>
            <person name="Zidane N."/>
            <person name="Wilson P.J."/>
            <person name="Creno S."/>
            <person name="Kuczek E.S."/>
            <person name="Bommezzadri S."/>
            <person name="Davis J.C."/>
            <person name="McGrath A."/>
            <person name="Johnson M.J."/>
            <person name="Boursaux-Eude C."/>
            <person name="Seemann T."/>
            <person name="Rouy Z."/>
            <person name="Coppel R.L."/>
            <person name="Rood J.I."/>
            <person name="Lajus A."/>
            <person name="Davies J.K."/>
            <person name="Medigue C."/>
            <person name="Adler B."/>
        </authorList>
    </citation>
    <scope>NUCLEOTIDE SEQUENCE [LARGE SCALE GENOMIC DNA]</scope>
    <source>
        <strain evidence="3">Patoc 1 / ATCC 23582 / Paris</strain>
    </source>
</reference>
<dbReference type="Pfam" id="PF12796">
    <property type="entry name" value="Ank_2"/>
    <property type="match status" value="1"/>
</dbReference>
<dbReference type="Gene3D" id="1.25.40.20">
    <property type="entry name" value="Ankyrin repeat-containing domain"/>
    <property type="match status" value="1"/>
</dbReference>
<evidence type="ECO:0000313" key="2">
    <source>
        <dbReference type="EMBL" id="ABZ99425.1"/>
    </source>
</evidence>
<organism evidence="2 3">
    <name type="scientific">Leptospira biflexa serovar Patoc (strain Patoc 1 / ATCC 23582 / Paris)</name>
    <dbReference type="NCBI Taxonomy" id="456481"/>
    <lineage>
        <taxon>Bacteria</taxon>
        <taxon>Pseudomonadati</taxon>
        <taxon>Spirochaetota</taxon>
        <taxon>Spirochaetia</taxon>
        <taxon>Leptospirales</taxon>
        <taxon>Leptospiraceae</taxon>
        <taxon>Leptospira</taxon>
    </lineage>
</organism>